<protein>
    <recommendedName>
        <fullName evidence="5">IBR domain-containing protein</fullName>
    </recommendedName>
</protein>
<dbReference type="STRING" id="97331.A0A437A0Z8"/>
<dbReference type="AlphaFoldDB" id="A0A437A0Z8"/>
<sequence length="218" mass="25222">MHNDLCPEDPETEKLRDLAKEEGWTQCPKCSRLIFRVSGCNSMTCLCRTNFCFRCGDIYEKCRCSSIPRNTAEPVNKSKADITFGAAFTAGSSSRKSNWKARLNRKILKDYRLGALRNKENQKVKLKDLKLKRQLKGKEDEMAKEIIRLRAKMHELAIVERIERRERIKAIRNGEIVVDDEYNGAGRVLVTRRNIYASGRVVLDNDDRPVSKRTRSQR</sequence>
<evidence type="ECO:0000256" key="1">
    <source>
        <dbReference type="ARBA" id="ARBA00022723"/>
    </source>
</evidence>
<evidence type="ECO:0000259" key="5">
    <source>
        <dbReference type="Pfam" id="PF01485"/>
    </source>
</evidence>
<organism evidence="6 7">
    <name type="scientific">Arthrobotrys flagrans</name>
    <name type="common">Nematode-trapping fungus</name>
    <name type="synonym">Trichothecium flagrans</name>
    <dbReference type="NCBI Taxonomy" id="97331"/>
    <lineage>
        <taxon>Eukaryota</taxon>
        <taxon>Fungi</taxon>
        <taxon>Dikarya</taxon>
        <taxon>Ascomycota</taxon>
        <taxon>Pezizomycotina</taxon>
        <taxon>Orbiliomycetes</taxon>
        <taxon>Orbiliales</taxon>
        <taxon>Orbiliaceae</taxon>
        <taxon>Arthrobotrys</taxon>
    </lineage>
</organism>
<evidence type="ECO:0000256" key="4">
    <source>
        <dbReference type="ARBA" id="ARBA00022833"/>
    </source>
</evidence>
<dbReference type="CDD" id="cd22584">
    <property type="entry name" value="Rcat_RBR_unk"/>
    <property type="match status" value="1"/>
</dbReference>
<evidence type="ECO:0000256" key="2">
    <source>
        <dbReference type="ARBA" id="ARBA00022771"/>
    </source>
</evidence>
<keyword evidence="2" id="KW-0863">Zinc-finger</keyword>
<dbReference type="VEuPathDB" id="FungiDB:DFL_003221"/>
<dbReference type="Proteomes" id="UP000283090">
    <property type="component" value="Unassembled WGS sequence"/>
</dbReference>
<comment type="caution">
    <text evidence="6">The sequence shown here is derived from an EMBL/GenBank/DDBJ whole genome shotgun (WGS) entry which is preliminary data.</text>
</comment>
<keyword evidence="4" id="KW-0862">Zinc</keyword>
<dbReference type="OrthoDB" id="9977870at2759"/>
<evidence type="ECO:0000313" key="7">
    <source>
        <dbReference type="Proteomes" id="UP000283090"/>
    </source>
</evidence>
<keyword evidence="7" id="KW-1185">Reference proteome</keyword>
<proteinExistence type="predicted"/>
<accession>A0A437A0Z8</accession>
<dbReference type="GO" id="GO:0016567">
    <property type="term" value="P:protein ubiquitination"/>
    <property type="evidence" value="ECO:0007669"/>
    <property type="project" value="InterPro"/>
</dbReference>
<feature type="domain" description="IBR" evidence="5">
    <location>
        <begin position="17"/>
        <end position="63"/>
    </location>
</feature>
<gene>
    <name evidence="6" type="ORF">DFL_003221</name>
</gene>
<dbReference type="Gene3D" id="1.20.120.1750">
    <property type="match status" value="1"/>
</dbReference>
<evidence type="ECO:0000313" key="6">
    <source>
        <dbReference type="EMBL" id="RVD84884.1"/>
    </source>
</evidence>
<reference evidence="6 7" key="1">
    <citation type="submission" date="2019-01" db="EMBL/GenBank/DDBJ databases">
        <title>Intercellular communication is required for trap formation in the nematode-trapping fungus Duddingtonia flagrans.</title>
        <authorList>
            <person name="Youssar L."/>
            <person name="Wernet V."/>
            <person name="Hensel N."/>
            <person name="Hildebrandt H.-G."/>
            <person name="Fischer R."/>
        </authorList>
    </citation>
    <scope>NUCLEOTIDE SEQUENCE [LARGE SCALE GENOMIC DNA]</scope>
    <source>
        <strain evidence="6 7">CBS H-5679</strain>
    </source>
</reference>
<dbReference type="Pfam" id="PF01485">
    <property type="entry name" value="IBR"/>
    <property type="match status" value="1"/>
</dbReference>
<dbReference type="SUPFAM" id="SSF57850">
    <property type="entry name" value="RING/U-box"/>
    <property type="match status" value="1"/>
</dbReference>
<keyword evidence="3" id="KW-0833">Ubl conjugation pathway</keyword>
<dbReference type="PANTHER" id="PTHR11685">
    <property type="entry name" value="RBR FAMILY RING FINGER AND IBR DOMAIN-CONTAINING"/>
    <property type="match status" value="1"/>
</dbReference>
<dbReference type="GO" id="GO:0004842">
    <property type="term" value="F:ubiquitin-protein transferase activity"/>
    <property type="evidence" value="ECO:0007669"/>
    <property type="project" value="InterPro"/>
</dbReference>
<dbReference type="InterPro" id="IPR002867">
    <property type="entry name" value="IBR_dom"/>
</dbReference>
<dbReference type="InterPro" id="IPR031127">
    <property type="entry name" value="E3_UB_ligase_RBR"/>
</dbReference>
<name>A0A437A0Z8_ARTFL</name>
<dbReference type="EMBL" id="SAEB01000006">
    <property type="protein sequence ID" value="RVD84884.1"/>
    <property type="molecule type" value="Genomic_DNA"/>
</dbReference>
<dbReference type="GeneID" id="93585532"/>
<keyword evidence="1" id="KW-0479">Metal-binding</keyword>
<evidence type="ECO:0000256" key="3">
    <source>
        <dbReference type="ARBA" id="ARBA00022786"/>
    </source>
</evidence>
<dbReference type="RefSeq" id="XP_067490428.1">
    <property type="nucleotide sequence ID" value="XM_067632129.1"/>
</dbReference>